<dbReference type="Proteomes" id="UP001066276">
    <property type="component" value="Chromosome 4_1"/>
</dbReference>
<gene>
    <name evidence="2" type="ORF">NDU88_001887</name>
</gene>
<proteinExistence type="predicted"/>
<protein>
    <submittedName>
        <fullName evidence="2">Uncharacterized protein</fullName>
    </submittedName>
</protein>
<keyword evidence="3" id="KW-1185">Reference proteome</keyword>
<dbReference type="EMBL" id="JANPWB010000007">
    <property type="protein sequence ID" value="KAJ1170006.1"/>
    <property type="molecule type" value="Genomic_DNA"/>
</dbReference>
<comment type="caution">
    <text evidence="2">The sequence shown here is derived from an EMBL/GenBank/DDBJ whole genome shotgun (WGS) entry which is preliminary data.</text>
</comment>
<evidence type="ECO:0000313" key="2">
    <source>
        <dbReference type="EMBL" id="KAJ1170006.1"/>
    </source>
</evidence>
<evidence type="ECO:0000256" key="1">
    <source>
        <dbReference type="SAM" id="MobiDB-lite"/>
    </source>
</evidence>
<feature type="compositionally biased region" description="Polar residues" evidence="1">
    <location>
        <begin position="187"/>
        <end position="200"/>
    </location>
</feature>
<evidence type="ECO:0000313" key="3">
    <source>
        <dbReference type="Proteomes" id="UP001066276"/>
    </source>
</evidence>
<organism evidence="2 3">
    <name type="scientific">Pleurodeles waltl</name>
    <name type="common">Iberian ribbed newt</name>
    <dbReference type="NCBI Taxonomy" id="8319"/>
    <lineage>
        <taxon>Eukaryota</taxon>
        <taxon>Metazoa</taxon>
        <taxon>Chordata</taxon>
        <taxon>Craniata</taxon>
        <taxon>Vertebrata</taxon>
        <taxon>Euteleostomi</taxon>
        <taxon>Amphibia</taxon>
        <taxon>Batrachia</taxon>
        <taxon>Caudata</taxon>
        <taxon>Salamandroidea</taxon>
        <taxon>Salamandridae</taxon>
        <taxon>Pleurodelinae</taxon>
        <taxon>Pleurodeles</taxon>
    </lineage>
</organism>
<feature type="region of interest" description="Disordered" evidence="1">
    <location>
        <begin position="160"/>
        <end position="217"/>
    </location>
</feature>
<feature type="region of interest" description="Disordered" evidence="1">
    <location>
        <begin position="1"/>
        <end position="22"/>
    </location>
</feature>
<feature type="compositionally biased region" description="Basic residues" evidence="1">
    <location>
        <begin position="205"/>
        <end position="217"/>
    </location>
</feature>
<accession>A0AAV7T1L9</accession>
<sequence>MLASYGKEAPKKSSPITLGKKEPQGPLWASMLRMLQSSVEAMNFQANKIDIQINLLNTLAMYVTRIDEQISNLNNLVKRAQPGAQECNRSLVFDKLPTLAKMMTKLLGDLKEVTNVKLQKCAGPAQADGTIATLITQAGHRYDAALHIIDEAVLLQHGNSRDSSAEGNYQAEVPIGTDPGEIPAPLTGTQESGQGQATTTDEPKHKKAKRRKSWNKT</sequence>
<dbReference type="AlphaFoldDB" id="A0AAV7T1L9"/>
<name>A0AAV7T1L9_PLEWA</name>
<reference evidence="2" key="1">
    <citation type="journal article" date="2022" name="bioRxiv">
        <title>Sequencing and chromosome-scale assembly of the giantPleurodeles waltlgenome.</title>
        <authorList>
            <person name="Brown T."/>
            <person name="Elewa A."/>
            <person name="Iarovenko S."/>
            <person name="Subramanian E."/>
            <person name="Araus A.J."/>
            <person name="Petzold A."/>
            <person name="Susuki M."/>
            <person name="Suzuki K.-i.T."/>
            <person name="Hayashi T."/>
            <person name="Toyoda A."/>
            <person name="Oliveira C."/>
            <person name="Osipova E."/>
            <person name="Leigh N.D."/>
            <person name="Simon A."/>
            <person name="Yun M.H."/>
        </authorList>
    </citation>
    <scope>NUCLEOTIDE SEQUENCE</scope>
    <source>
        <strain evidence="2">20211129_DDA</strain>
        <tissue evidence="2">Liver</tissue>
    </source>
</reference>